<dbReference type="EC" id="2.7.4.16" evidence="2"/>
<keyword evidence="2" id="KW-0479">Metal-binding</keyword>
<keyword evidence="6" id="KW-1185">Reference proteome</keyword>
<feature type="binding site" evidence="2">
    <location>
        <position position="260"/>
    </location>
    <ligand>
        <name>substrate</name>
    </ligand>
</feature>
<comment type="miscellaneous">
    <text evidence="2">Reaction mechanism of ThiL seems to utilize a direct, inline transfer of the gamma-phosphate of ATP to TMP rather than a phosphorylated enzyme intermediate.</text>
</comment>
<protein>
    <recommendedName>
        <fullName evidence="2">Thiamine-monophosphate kinase</fullName>
        <shortName evidence="2">TMP kinase</shortName>
        <shortName evidence="2">Thiamine-phosphate kinase</shortName>
        <ecNumber evidence="2">2.7.4.16</ecNumber>
    </recommendedName>
</protein>
<feature type="binding site" evidence="2">
    <location>
        <position position="44"/>
    </location>
    <ligand>
        <name>Mg(2+)</name>
        <dbReference type="ChEBI" id="CHEBI:18420"/>
        <label>1</label>
    </ligand>
</feature>
<feature type="binding site" evidence="2">
    <location>
        <position position="73"/>
    </location>
    <ligand>
        <name>Mg(2+)</name>
        <dbReference type="ChEBI" id="CHEBI:18420"/>
        <label>3</label>
    </ligand>
</feature>
<feature type="binding site" evidence="2">
    <location>
        <position position="28"/>
    </location>
    <ligand>
        <name>Mg(2+)</name>
        <dbReference type="ChEBI" id="CHEBI:18420"/>
        <label>3</label>
    </ligand>
</feature>
<feature type="binding site" evidence="2">
    <location>
        <position position="43"/>
    </location>
    <ligand>
        <name>Mg(2+)</name>
        <dbReference type="ChEBI" id="CHEBI:18420"/>
        <label>4</label>
    </ligand>
</feature>
<gene>
    <name evidence="2 5" type="primary">thiL</name>
    <name evidence="5" type="ORF">GCM10010982_34830</name>
</gene>
<dbReference type="PANTHER" id="PTHR30270:SF0">
    <property type="entry name" value="THIAMINE-MONOPHOSPHATE KINASE"/>
    <property type="match status" value="1"/>
</dbReference>
<feature type="binding site" evidence="2">
    <location>
        <position position="209"/>
    </location>
    <ligand>
        <name>Mg(2+)</name>
        <dbReference type="ChEBI" id="CHEBI:18420"/>
        <label>3</label>
    </ligand>
</feature>
<reference evidence="5" key="2">
    <citation type="submission" date="2020-09" db="EMBL/GenBank/DDBJ databases">
        <authorList>
            <person name="Sun Q."/>
            <person name="Zhou Y."/>
        </authorList>
    </citation>
    <scope>NUCLEOTIDE SEQUENCE</scope>
    <source>
        <strain evidence="5">CGMCC 1.7086</strain>
    </source>
</reference>
<feature type="binding site" evidence="2">
    <location>
        <position position="211"/>
    </location>
    <ligand>
        <name>ATP</name>
        <dbReference type="ChEBI" id="CHEBI:30616"/>
    </ligand>
</feature>
<dbReference type="GO" id="GO:0005524">
    <property type="term" value="F:ATP binding"/>
    <property type="evidence" value="ECO:0007669"/>
    <property type="project" value="UniProtKB-UniRule"/>
</dbReference>
<feature type="binding site" evidence="2">
    <location>
        <position position="45"/>
    </location>
    <ligand>
        <name>Mg(2+)</name>
        <dbReference type="ChEBI" id="CHEBI:18420"/>
        <label>1</label>
    </ligand>
</feature>
<accession>A0A917Z4H1</accession>
<feature type="binding site" evidence="2">
    <location>
        <position position="73"/>
    </location>
    <ligand>
        <name>Mg(2+)</name>
        <dbReference type="ChEBI" id="CHEBI:18420"/>
        <label>4</label>
    </ligand>
</feature>
<dbReference type="GO" id="GO:0000287">
    <property type="term" value="F:magnesium ion binding"/>
    <property type="evidence" value="ECO:0007669"/>
    <property type="project" value="UniProtKB-UniRule"/>
</dbReference>
<keyword evidence="1 2" id="KW-0784">Thiamine biosynthesis</keyword>
<evidence type="ECO:0000313" key="6">
    <source>
        <dbReference type="Proteomes" id="UP000606935"/>
    </source>
</evidence>
<feature type="binding site" evidence="2">
    <location>
        <position position="52"/>
    </location>
    <ligand>
        <name>substrate</name>
    </ligand>
</feature>
<dbReference type="GO" id="GO:0009030">
    <property type="term" value="F:thiamine-phosphate kinase activity"/>
    <property type="evidence" value="ECO:0007669"/>
    <property type="project" value="UniProtKB-UniRule"/>
</dbReference>
<sequence length="320" mass="34765">MKEFDIIARYFKERSHVRRDVQLGIGDDCAVVNVPQNQSLAVTTDTLVGGVHFPNDTPPRAIAHKAVAVNLSDLAAMGAEPAWISLSLSMPDVDEHWLDEFSLGLQELTEYYSVQLIGGDTVKGPLSITLTAQGFVPKDQALTRAKAKPGDWLYVTGTLGDAGLGLDMLQGRMDVPPKHRNFVANRLNYPTPRVLVGTVLRRIASSCIDVSDGLIADVQHILNASHCGAVLQVDKLPLSEAMRDSVLAEQGIRYALTAGDDYELLFTVSEEQKGNLDLAMATASVSVTCIGQLNGVQGKLELRDGKERYAFEGKGYQHFS</sequence>
<feature type="binding site" evidence="2">
    <location>
        <position position="28"/>
    </location>
    <ligand>
        <name>Mg(2+)</name>
        <dbReference type="ChEBI" id="CHEBI:18420"/>
        <label>4</label>
    </ligand>
</feature>
<reference evidence="5" key="1">
    <citation type="journal article" date="2014" name="Int. J. Syst. Evol. Microbiol.">
        <title>Complete genome sequence of Corynebacterium casei LMG S-19264T (=DSM 44701T), isolated from a smear-ripened cheese.</title>
        <authorList>
            <consortium name="US DOE Joint Genome Institute (JGI-PGF)"/>
            <person name="Walter F."/>
            <person name="Albersmeier A."/>
            <person name="Kalinowski J."/>
            <person name="Ruckert C."/>
        </authorList>
    </citation>
    <scope>NUCLEOTIDE SEQUENCE</scope>
    <source>
        <strain evidence="5">CGMCC 1.7086</strain>
    </source>
</reference>
<evidence type="ECO:0000259" key="3">
    <source>
        <dbReference type="Pfam" id="PF00586"/>
    </source>
</evidence>
<feature type="binding site" evidence="2">
    <location>
        <position position="120"/>
    </location>
    <ligand>
        <name>Mg(2+)</name>
        <dbReference type="ChEBI" id="CHEBI:18420"/>
        <label>1</label>
    </ligand>
</feature>
<dbReference type="GO" id="GO:0009229">
    <property type="term" value="P:thiamine diphosphate biosynthetic process"/>
    <property type="evidence" value="ECO:0007669"/>
    <property type="project" value="UniProtKB-UniRule"/>
</dbReference>
<dbReference type="InterPro" id="IPR010918">
    <property type="entry name" value="PurM-like_C_dom"/>
</dbReference>
<feature type="binding site" evidence="2">
    <location>
        <position position="45"/>
    </location>
    <ligand>
        <name>Mg(2+)</name>
        <dbReference type="ChEBI" id="CHEBI:18420"/>
        <label>2</label>
    </ligand>
</feature>
<dbReference type="SUPFAM" id="SSF55326">
    <property type="entry name" value="PurM N-terminal domain-like"/>
    <property type="match status" value="1"/>
</dbReference>
<keyword evidence="2 5" id="KW-0418">Kinase</keyword>
<comment type="pathway">
    <text evidence="2">Cofactor biosynthesis; thiamine diphosphate biosynthesis; thiamine diphosphate from thiamine phosphate: step 1/1.</text>
</comment>
<dbReference type="Gene3D" id="3.90.650.10">
    <property type="entry name" value="PurM-like C-terminal domain"/>
    <property type="match status" value="1"/>
</dbReference>
<feature type="domain" description="PurM-like C-terminal" evidence="4">
    <location>
        <begin position="148"/>
        <end position="271"/>
    </location>
</feature>
<dbReference type="CDD" id="cd02194">
    <property type="entry name" value="ThiL"/>
    <property type="match status" value="1"/>
</dbReference>
<dbReference type="Proteomes" id="UP000606935">
    <property type="component" value="Unassembled WGS sequence"/>
</dbReference>
<dbReference type="GO" id="GO:0009228">
    <property type="term" value="P:thiamine biosynthetic process"/>
    <property type="evidence" value="ECO:0007669"/>
    <property type="project" value="UniProtKB-KW"/>
</dbReference>
<evidence type="ECO:0000313" key="5">
    <source>
        <dbReference type="EMBL" id="GGO73698.1"/>
    </source>
</evidence>
<keyword evidence="2" id="KW-0547">Nucleotide-binding</keyword>
<comment type="function">
    <text evidence="2">Catalyzes the ATP-dependent phosphorylation of thiamine-monophosphate (TMP) to form thiamine-pyrophosphate (TPP), the active form of vitamin B1.</text>
</comment>
<evidence type="ECO:0000256" key="2">
    <source>
        <dbReference type="HAMAP-Rule" id="MF_02128"/>
    </source>
</evidence>
<dbReference type="AlphaFoldDB" id="A0A917Z4H1"/>
<feature type="binding site" evidence="2">
    <location>
        <position position="144"/>
    </location>
    <ligand>
        <name>ATP</name>
        <dbReference type="ChEBI" id="CHEBI:30616"/>
    </ligand>
</feature>
<evidence type="ECO:0000256" key="1">
    <source>
        <dbReference type="ARBA" id="ARBA00022977"/>
    </source>
</evidence>
<name>A0A917Z4H1_9ALTE</name>
<dbReference type="InterPro" id="IPR006283">
    <property type="entry name" value="ThiL-like"/>
</dbReference>
<dbReference type="PANTHER" id="PTHR30270">
    <property type="entry name" value="THIAMINE-MONOPHOSPHATE KINASE"/>
    <property type="match status" value="1"/>
</dbReference>
<dbReference type="Pfam" id="PF02769">
    <property type="entry name" value="AIRS_C"/>
    <property type="match status" value="1"/>
</dbReference>
<proteinExistence type="inferred from homology"/>
<keyword evidence="2" id="KW-0067">ATP-binding</keyword>
<dbReference type="SUPFAM" id="SSF56042">
    <property type="entry name" value="PurM C-terminal domain-like"/>
    <property type="match status" value="1"/>
</dbReference>
<dbReference type="InterPro" id="IPR036676">
    <property type="entry name" value="PurM-like_C_sf"/>
</dbReference>
<dbReference type="InterPro" id="IPR016188">
    <property type="entry name" value="PurM-like_N"/>
</dbReference>
<dbReference type="HAMAP" id="MF_02128">
    <property type="entry name" value="TMP_kinase"/>
    <property type="match status" value="1"/>
</dbReference>
<keyword evidence="2" id="KW-0808">Transferase</keyword>
<evidence type="ECO:0000259" key="4">
    <source>
        <dbReference type="Pfam" id="PF02769"/>
    </source>
</evidence>
<dbReference type="Gene3D" id="3.30.1330.10">
    <property type="entry name" value="PurM-like, N-terminal domain"/>
    <property type="match status" value="1"/>
</dbReference>
<feature type="binding site" evidence="2">
    <location>
        <position position="212"/>
    </location>
    <ligand>
        <name>Mg(2+)</name>
        <dbReference type="ChEBI" id="CHEBI:18420"/>
        <label>5</label>
    </ligand>
</feature>
<comment type="caution">
    <text evidence="5">The sequence shown here is derived from an EMBL/GenBank/DDBJ whole genome shotgun (WGS) entry which is preliminary data.</text>
</comment>
<feature type="binding site" evidence="2">
    <location>
        <begin position="119"/>
        <end position="120"/>
    </location>
    <ligand>
        <name>ATP</name>
        <dbReference type="ChEBI" id="CHEBI:30616"/>
    </ligand>
</feature>
<comment type="catalytic activity">
    <reaction evidence="2">
        <text>thiamine phosphate + ATP = thiamine diphosphate + ADP</text>
        <dbReference type="Rhea" id="RHEA:15913"/>
        <dbReference type="ChEBI" id="CHEBI:30616"/>
        <dbReference type="ChEBI" id="CHEBI:37575"/>
        <dbReference type="ChEBI" id="CHEBI:58937"/>
        <dbReference type="ChEBI" id="CHEBI:456216"/>
        <dbReference type="EC" id="2.7.4.16"/>
    </reaction>
</comment>
<feature type="domain" description="PurM-like N-terminal" evidence="3">
    <location>
        <begin position="26"/>
        <end position="136"/>
    </location>
</feature>
<dbReference type="NCBIfam" id="TIGR01379">
    <property type="entry name" value="thiL"/>
    <property type="match status" value="1"/>
</dbReference>
<dbReference type="InterPro" id="IPR036921">
    <property type="entry name" value="PurM-like_N_sf"/>
</dbReference>
<dbReference type="RefSeq" id="WP_188698194.1">
    <property type="nucleotide sequence ID" value="NZ_BMLS01000007.1"/>
</dbReference>
<feature type="binding site" evidence="2">
    <location>
        <position position="316"/>
    </location>
    <ligand>
        <name>substrate</name>
    </ligand>
</feature>
<dbReference type="Pfam" id="PF00586">
    <property type="entry name" value="AIRS"/>
    <property type="match status" value="1"/>
</dbReference>
<feature type="binding site" evidence="2">
    <location>
        <position position="73"/>
    </location>
    <ligand>
        <name>Mg(2+)</name>
        <dbReference type="ChEBI" id="CHEBI:18420"/>
        <label>2</label>
    </ligand>
</feature>
<organism evidence="5 6">
    <name type="scientific">Bowmanella pacifica</name>
    <dbReference type="NCBI Taxonomy" id="502051"/>
    <lineage>
        <taxon>Bacteria</taxon>
        <taxon>Pseudomonadati</taxon>
        <taxon>Pseudomonadota</taxon>
        <taxon>Gammaproteobacteria</taxon>
        <taxon>Alteromonadales</taxon>
        <taxon>Alteromonadaceae</taxon>
        <taxon>Bowmanella</taxon>
    </lineage>
</organism>
<dbReference type="PIRSF" id="PIRSF005303">
    <property type="entry name" value="Thiam_monoph_kin"/>
    <property type="match status" value="1"/>
</dbReference>
<dbReference type="EMBL" id="BMLS01000007">
    <property type="protein sequence ID" value="GGO73698.1"/>
    <property type="molecule type" value="Genomic_DNA"/>
</dbReference>
<comment type="caution">
    <text evidence="2">Lacks conserved residue(s) required for the propagation of feature annotation.</text>
</comment>
<comment type="similarity">
    <text evidence="2">Belongs to the thiamine-monophosphate kinase family.</text>
</comment>
<keyword evidence="2" id="KW-0460">Magnesium</keyword>